<dbReference type="SMART" id="SM00382">
    <property type="entry name" value="AAA"/>
    <property type="match status" value="1"/>
</dbReference>
<dbReference type="STRING" id="349521.HCH_02785"/>
<dbReference type="eggNOG" id="COG0714">
    <property type="taxonomic scope" value="Bacteria"/>
</dbReference>
<protein>
    <submittedName>
        <fullName evidence="2">MoxR-like ATPase</fullName>
    </submittedName>
</protein>
<dbReference type="Pfam" id="PF17868">
    <property type="entry name" value="AAA_lid_8"/>
    <property type="match status" value="1"/>
</dbReference>
<dbReference type="CDD" id="cd00009">
    <property type="entry name" value="AAA"/>
    <property type="match status" value="1"/>
</dbReference>
<dbReference type="InterPro" id="IPR045427">
    <property type="entry name" value="MoxR"/>
</dbReference>
<dbReference type="RefSeq" id="WP_011396634.1">
    <property type="nucleotide sequence ID" value="NC_007645.1"/>
</dbReference>
<organism evidence="2 3">
    <name type="scientific">Hahella chejuensis (strain KCTC 2396)</name>
    <dbReference type="NCBI Taxonomy" id="349521"/>
    <lineage>
        <taxon>Bacteria</taxon>
        <taxon>Pseudomonadati</taxon>
        <taxon>Pseudomonadota</taxon>
        <taxon>Gammaproteobacteria</taxon>
        <taxon>Oceanospirillales</taxon>
        <taxon>Hahellaceae</taxon>
        <taxon>Hahella</taxon>
    </lineage>
</organism>
<name>Q2SIF9_HAHCH</name>
<sequence>MEVSNALSAVRQAVKEATQGLVERETIVDLILLSAVAREHLLIIGPPGTAKSAAVRRIAQALGGRYFEYLLGRFTEPSEIFGPVDIRKLSEGVVETATDGMLPEAEIAFLDEVFLGSTAILNTLLGVLNERRFKRGHTQIDCPLRICVAASNHLPEDETLAAFADRFLVHCFVEPVADAQLEELLRQGWWAATHPPIKSCEIKLLDTLADQARQADMSRVQPMLAKCVRLLRKEGIQLSDRRVVKAQGLISAAATLAGRNQPTEADLWPLLYAVPTRENQESAREILSDALRHCENDALSAAAEAAANSPASRAARLAESAETLLQEAPSDERRSRLEALGREIDAGFAPDALPDRLIALRQRLQDALTQHEAPQAE</sequence>
<dbReference type="AlphaFoldDB" id="Q2SIF9"/>
<proteinExistence type="predicted"/>
<evidence type="ECO:0000313" key="3">
    <source>
        <dbReference type="Proteomes" id="UP000000238"/>
    </source>
</evidence>
<evidence type="ECO:0000259" key="1">
    <source>
        <dbReference type="SMART" id="SM00382"/>
    </source>
</evidence>
<evidence type="ECO:0000313" key="2">
    <source>
        <dbReference type="EMBL" id="ABC29565.1"/>
    </source>
</evidence>
<dbReference type="EMBL" id="CP000155">
    <property type="protein sequence ID" value="ABC29565.1"/>
    <property type="molecule type" value="Genomic_DNA"/>
</dbReference>
<dbReference type="PANTHER" id="PTHR32204">
    <property type="entry name" value="ATPASE RAVA"/>
    <property type="match status" value="1"/>
</dbReference>
<dbReference type="Pfam" id="PF20030">
    <property type="entry name" value="bpMoxR"/>
    <property type="match status" value="1"/>
</dbReference>
<dbReference type="Proteomes" id="UP000000238">
    <property type="component" value="Chromosome"/>
</dbReference>
<dbReference type="InterPro" id="IPR027417">
    <property type="entry name" value="P-loop_NTPase"/>
</dbReference>
<dbReference type="PANTHER" id="PTHR32204:SF0">
    <property type="entry name" value="ATPASE RAVA"/>
    <property type="match status" value="1"/>
</dbReference>
<feature type="domain" description="AAA+ ATPase" evidence="1">
    <location>
        <begin position="37"/>
        <end position="177"/>
    </location>
</feature>
<dbReference type="SUPFAM" id="SSF52540">
    <property type="entry name" value="P-loop containing nucleoside triphosphate hydrolases"/>
    <property type="match status" value="1"/>
</dbReference>
<dbReference type="Gene3D" id="3.40.50.300">
    <property type="entry name" value="P-loop containing nucleotide triphosphate hydrolases"/>
    <property type="match status" value="1"/>
</dbReference>
<dbReference type="OrthoDB" id="1814213at2"/>
<dbReference type="InterPro" id="IPR003593">
    <property type="entry name" value="AAA+_ATPase"/>
</dbReference>
<dbReference type="InterPro" id="IPR050513">
    <property type="entry name" value="RavA_ATPases"/>
</dbReference>
<accession>Q2SIF9</accession>
<dbReference type="HOGENOM" id="CLU_018678_0_0_6"/>
<gene>
    <name evidence="2" type="ordered locus">HCH_02785</name>
</gene>
<dbReference type="KEGG" id="hch:HCH_02785"/>
<keyword evidence="3" id="KW-1185">Reference proteome</keyword>
<reference evidence="2 3" key="1">
    <citation type="journal article" date="2005" name="Nucleic Acids Res.">
        <title>Genomic blueprint of Hahella chejuensis, a marine microbe producing an algicidal agent.</title>
        <authorList>
            <person name="Jeong H."/>
            <person name="Yim J.H."/>
            <person name="Lee C."/>
            <person name="Choi S.-H."/>
            <person name="Park Y.K."/>
            <person name="Yoon S.H."/>
            <person name="Hur C.-G."/>
            <person name="Kang H.-Y."/>
            <person name="Kim D."/>
            <person name="Lee H.H."/>
            <person name="Park K.H."/>
            <person name="Park S.-H."/>
            <person name="Park H.-S."/>
            <person name="Lee H.K."/>
            <person name="Oh T.K."/>
            <person name="Kim J.F."/>
        </authorList>
    </citation>
    <scope>NUCLEOTIDE SEQUENCE [LARGE SCALE GENOMIC DNA]</scope>
    <source>
        <strain evidence="2 3">KCTC 2396</strain>
    </source>
</reference>
<dbReference type="InterPro" id="IPR041538">
    <property type="entry name" value="RavA-like_AAA_lid"/>
</dbReference>